<dbReference type="Pfam" id="PF00179">
    <property type="entry name" value="UQ_con"/>
    <property type="match status" value="1"/>
</dbReference>
<evidence type="ECO:0000313" key="5">
    <source>
        <dbReference type="Proteomes" id="UP000193560"/>
    </source>
</evidence>
<dbReference type="PROSITE" id="PS50127">
    <property type="entry name" value="UBC_2"/>
    <property type="match status" value="1"/>
</dbReference>
<dbReference type="SUPFAM" id="SSF54495">
    <property type="entry name" value="UBC-like"/>
    <property type="match status" value="1"/>
</dbReference>
<dbReference type="EMBL" id="MCGE01000015">
    <property type="protein sequence ID" value="ORZ14075.1"/>
    <property type="molecule type" value="Genomic_DNA"/>
</dbReference>
<evidence type="ECO:0000256" key="1">
    <source>
        <dbReference type="ARBA" id="ARBA00022786"/>
    </source>
</evidence>
<name>A0A1X2ICT5_9FUNG</name>
<dbReference type="InterPro" id="IPR016135">
    <property type="entry name" value="UBQ-conjugating_enzyme/RWD"/>
</dbReference>
<organism evidence="4 5">
    <name type="scientific">Absidia repens</name>
    <dbReference type="NCBI Taxonomy" id="90262"/>
    <lineage>
        <taxon>Eukaryota</taxon>
        <taxon>Fungi</taxon>
        <taxon>Fungi incertae sedis</taxon>
        <taxon>Mucoromycota</taxon>
        <taxon>Mucoromycotina</taxon>
        <taxon>Mucoromycetes</taxon>
        <taxon>Mucorales</taxon>
        <taxon>Cunninghamellaceae</taxon>
        <taxon>Absidia</taxon>
    </lineage>
</organism>
<protein>
    <submittedName>
        <fullName evidence="4">Ubiquitin-conjugating enzyme/RWD-like protein</fullName>
    </submittedName>
</protein>
<reference evidence="4 5" key="1">
    <citation type="submission" date="2016-07" db="EMBL/GenBank/DDBJ databases">
        <title>Pervasive Adenine N6-methylation of Active Genes in Fungi.</title>
        <authorList>
            <consortium name="DOE Joint Genome Institute"/>
            <person name="Mondo S.J."/>
            <person name="Dannebaum R.O."/>
            <person name="Kuo R.C."/>
            <person name="Labutti K."/>
            <person name="Haridas S."/>
            <person name="Kuo A."/>
            <person name="Salamov A."/>
            <person name="Ahrendt S.R."/>
            <person name="Lipzen A."/>
            <person name="Sullivan W."/>
            <person name="Andreopoulos W.B."/>
            <person name="Clum A."/>
            <person name="Lindquist E."/>
            <person name="Daum C."/>
            <person name="Ramamoorthy G.K."/>
            <person name="Gryganskyi A."/>
            <person name="Culley D."/>
            <person name="Magnuson J.K."/>
            <person name="James T.Y."/>
            <person name="O'Malley M.A."/>
            <person name="Stajich J.E."/>
            <person name="Spatafora J.W."/>
            <person name="Visel A."/>
            <person name="Grigoriev I.V."/>
        </authorList>
    </citation>
    <scope>NUCLEOTIDE SEQUENCE [LARGE SCALE GENOMIC DNA]</scope>
    <source>
        <strain evidence="4 5">NRRL 1336</strain>
    </source>
</reference>
<accession>A0A1X2ICT5</accession>
<dbReference type="Proteomes" id="UP000193560">
    <property type="component" value="Unassembled WGS sequence"/>
</dbReference>
<sequence>MDPAHSHNGPRRPSISSMSTSKRTSVGSIFAKLGLRSSPSPSPSSPSPSSSPSPHAQNQQHPHASFPSTLYEDEEEGNNLPQSSENFKRYELLTEFINLRNPRHCPLGVYLMPASDSLSVLYGVVFVHKGYYRSGVFKFRMYIPESYPDHPPSVTFLTDMFHPLVDSQGNVSLSQQFPTWRPHQDYLFHVLHYIKNMFKRGVLEKLVDKHCYNKEAYRLFRNDTPVFSKLSQQCAQLSITESHLFDHFPDDNMIRFFPLTEPKFDELKSAIFKSAQSTPEPIP</sequence>
<evidence type="ECO:0000259" key="3">
    <source>
        <dbReference type="PROSITE" id="PS50127"/>
    </source>
</evidence>
<evidence type="ECO:0000256" key="2">
    <source>
        <dbReference type="SAM" id="MobiDB-lite"/>
    </source>
</evidence>
<keyword evidence="1" id="KW-0833">Ubl conjugation pathway</keyword>
<feature type="compositionally biased region" description="Pro residues" evidence="2">
    <location>
        <begin position="40"/>
        <end position="51"/>
    </location>
</feature>
<feature type="region of interest" description="Disordered" evidence="2">
    <location>
        <begin position="1"/>
        <end position="65"/>
    </location>
</feature>
<dbReference type="Gene3D" id="3.10.110.10">
    <property type="entry name" value="Ubiquitin Conjugating Enzyme"/>
    <property type="match status" value="1"/>
</dbReference>
<dbReference type="AlphaFoldDB" id="A0A1X2ICT5"/>
<dbReference type="SMART" id="SM00212">
    <property type="entry name" value="UBCc"/>
    <property type="match status" value="1"/>
</dbReference>
<dbReference type="STRING" id="90262.A0A1X2ICT5"/>
<dbReference type="PANTHER" id="PTHR24067">
    <property type="entry name" value="UBIQUITIN-CONJUGATING ENZYME E2"/>
    <property type="match status" value="1"/>
</dbReference>
<dbReference type="InterPro" id="IPR050113">
    <property type="entry name" value="Ub_conjugating_enzyme"/>
</dbReference>
<gene>
    <name evidence="4" type="ORF">BCR42DRAFT_417998</name>
</gene>
<dbReference type="OrthoDB" id="5596422at2759"/>
<keyword evidence="5" id="KW-1185">Reference proteome</keyword>
<feature type="compositionally biased region" description="Low complexity" evidence="2">
    <location>
        <begin position="14"/>
        <end position="28"/>
    </location>
</feature>
<feature type="compositionally biased region" description="Polar residues" evidence="2">
    <location>
        <begin position="55"/>
        <end position="65"/>
    </location>
</feature>
<dbReference type="CDD" id="cd23814">
    <property type="entry name" value="UEV_AKTIP"/>
    <property type="match status" value="1"/>
</dbReference>
<proteinExistence type="predicted"/>
<feature type="domain" description="UBC core" evidence="3">
    <location>
        <begin position="87"/>
        <end position="240"/>
    </location>
</feature>
<evidence type="ECO:0000313" key="4">
    <source>
        <dbReference type="EMBL" id="ORZ14075.1"/>
    </source>
</evidence>
<dbReference type="InterPro" id="IPR000608">
    <property type="entry name" value="UBC"/>
</dbReference>
<comment type="caution">
    <text evidence="4">The sequence shown here is derived from an EMBL/GenBank/DDBJ whole genome shotgun (WGS) entry which is preliminary data.</text>
</comment>